<dbReference type="Pfam" id="PF03180">
    <property type="entry name" value="Lipoprotein_9"/>
    <property type="match status" value="1"/>
</dbReference>
<protein>
    <recommendedName>
        <fullName evidence="6">Lipoprotein</fullName>
    </recommendedName>
</protein>
<dbReference type="InterPro" id="IPR004872">
    <property type="entry name" value="Lipoprotein_NlpA"/>
</dbReference>
<dbReference type="Gene3D" id="3.40.190.10">
    <property type="entry name" value="Periplasmic binding protein-like II"/>
    <property type="match status" value="2"/>
</dbReference>
<keyword evidence="5 6" id="KW-0449">Lipoprotein</keyword>
<dbReference type="PANTHER" id="PTHR30429:SF1">
    <property type="entry name" value="D-METHIONINE-BINDING LIPOPROTEIN METQ-RELATED"/>
    <property type="match status" value="1"/>
</dbReference>
<dbReference type="Proteomes" id="UP001519504">
    <property type="component" value="Unassembled WGS sequence"/>
</dbReference>
<evidence type="ECO:0000313" key="7">
    <source>
        <dbReference type="EMBL" id="MBS9338512.1"/>
    </source>
</evidence>
<dbReference type="PIRSF" id="PIRSF002854">
    <property type="entry name" value="MetQ"/>
    <property type="match status" value="1"/>
</dbReference>
<evidence type="ECO:0000313" key="8">
    <source>
        <dbReference type="Proteomes" id="UP001519504"/>
    </source>
</evidence>
<evidence type="ECO:0000256" key="4">
    <source>
        <dbReference type="ARBA" id="ARBA00023139"/>
    </source>
</evidence>
<keyword evidence="8" id="KW-1185">Reference proteome</keyword>
<name>A0ABS5QZX1_9LACO</name>
<keyword evidence="2" id="KW-0732">Signal</keyword>
<dbReference type="RefSeq" id="WP_213808798.1">
    <property type="nucleotide sequence ID" value="NZ_JAAMFK010000003.1"/>
</dbReference>
<evidence type="ECO:0000256" key="6">
    <source>
        <dbReference type="PIRNR" id="PIRNR002854"/>
    </source>
</evidence>
<dbReference type="SUPFAM" id="SSF53850">
    <property type="entry name" value="Periplasmic binding protein-like II"/>
    <property type="match status" value="1"/>
</dbReference>
<dbReference type="EMBL" id="JAAMFK010000003">
    <property type="protein sequence ID" value="MBS9338512.1"/>
    <property type="molecule type" value="Genomic_DNA"/>
</dbReference>
<keyword evidence="3" id="KW-0472">Membrane</keyword>
<comment type="similarity">
    <text evidence="6">Belongs to the nlpA lipoprotein family.</text>
</comment>
<gene>
    <name evidence="7" type="ORF">G6R29_02525</name>
</gene>
<reference evidence="7 8" key="1">
    <citation type="submission" date="2020-02" db="EMBL/GenBank/DDBJ databases">
        <title>Fructobacillus sp. isolated from paper mulberry of Taiwan.</title>
        <authorList>
            <person name="Lin S.-T."/>
        </authorList>
    </citation>
    <scope>NUCLEOTIDE SEQUENCE [LARGE SCALE GENOMIC DNA]</scope>
    <source>
        <strain evidence="7 8">M2-14</strain>
    </source>
</reference>
<organism evidence="7 8">
    <name type="scientific">Fructobacillus broussonetiae</name>
    <dbReference type="NCBI Taxonomy" id="2713173"/>
    <lineage>
        <taxon>Bacteria</taxon>
        <taxon>Bacillati</taxon>
        <taxon>Bacillota</taxon>
        <taxon>Bacilli</taxon>
        <taxon>Lactobacillales</taxon>
        <taxon>Lactobacillaceae</taxon>
        <taxon>Fructobacillus</taxon>
    </lineage>
</organism>
<evidence type="ECO:0000256" key="2">
    <source>
        <dbReference type="ARBA" id="ARBA00022729"/>
    </source>
</evidence>
<comment type="subcellular location">
    <subcellularLocation>
        <location evidence="1">Membrane</location>
        <topology evidence="1">Lipid-anchor</topology>
    </subcellularLocation>
</comment>
<evidence type="ECO:0000256" key="3">
    <source>
        <dbReference type="ARBA" id="ARBA00023136"/>
    </source>
</evidence>
<keyword evidence="4" id="KW-0564">Palmitate</keyword>
<evidence type="ECO:0000256" key="5">
    <source>
        <dbReference type="ARBA" id="ARBA00023288"/>
    </source>
</evidence>
<accession>A0ABS5QZX1</accession>
<dbReference type="PANTHER" id="PTHR30429">
    <property type="entry name" value="D-METHIONINE-BINDING LIPOPROTEIN METQ"/>
    <property type="match status" value="1"/>
</dbReference>
<proteinExistence type="inferred from homology"/>
<sequence>MSKKKWIISGIAIAAVVAAGYFSFGSHDTAKADQTITVGRMTSTKEDDAIWDAVAKKAKDEYGINVKYKLFTDYSQPNKALTNGDIDVNAFQHYAFLDAYNKKNNTDIKAIGKTVISPIHLYSNQYKSVSEFSDGDTIVVPNDPSNESRALKVLKYAGLIDLKDGQDLVTVKDITKNPKNLKIKELSADQTARTINDVQGAVVNGTYAATAHLTEKQSIFTEPFNKDSEKWVNIIATNKKNANKKLYKEFVKAYQSDEVKKAIKASNGDKSIPAWDRSFK</sequence>
<comment type="caution">
    <text evidence="7">The sequence shown here is derived from an EMBL/GenBank/DDBJ whole genome shotgun (WGS) entry which is preliminary data.</text>
</comment>
<evidence type="ECO:0000256" key="1">
    <source>
        <dbReference type="ARBA" id="ARBA00004635"/>
    </source>
</evidence>